<gene>
    <name evidence="4" type="ORF">NVI5450_4481</name>
</gene>
<name>A0A1L0AQN2_9GAMM</name>
<dbReference type="Proteomes" id="UP000183794">
    <property type="component" value="Unassembled WGS sequence"/>
</dbReference>
<dbReference type="OrthoDB" id="338539at2"/>
<accession>A0A1L0AQN2</accession>
<dbReference type="Pfam" id="PF03372">
    <property type="entry name" value="Exo_endo_phos"/>
    <property type="match status" value="1"/>
</dbReference>
<protein>
    <submittedName>
        <fullName evidence="4">Putative phospholipase C</fullName>
    </submittedName>
</protein>
<evidence type="ECO:0000259" key="3">
    <source>
        <dbReference type="Pfam" id="PF03372"/>
    </source>
</evidence>
<dbReference type="InterPro" id="IPR038772">
    <property type="entry name" value="Sph/SMPD2-like"/>
</dbReference>
<dbReference type="InterPro" id="IPR005135">
    <property type="entry name" value="Endo/exonuclease/phosphatase"/>
</dbReference>
<organism evidence="4 5">
    <name type="scientific">Moritella viscosa</name>
    <dbReference type="NCBI Taxonomy" id="80854"/>
    <lineage>
        <taxon>Bacteria</taxon>
        <taxon>Pseudomonadati</taxon>
        <taxon>Pseudomonadota</taxon>
        <taxon>Gammaproteobacteria</taxon>
        <taxon>Alteromonadales</taxon>
        <taxon>Moritellaceae</taxon>
        <taxon>Moritella</taxon>
    </lineage>
</organism>
<evidence type="ECO:0000256" key="2">
    <source>
        <dbReference type="ARBA" id="ARBA00022801"/>
    </source>
</evidence>
<dbReference type="RefSeq" id="WP_075496842.1">
    <property type="nucleotide sequence ID" value="NZ_CAWRBC010000115.1"/>
</dbReference>
<feature type="domain" description="Endonuclease/exonuclease/phosphatase" evidence="3">
    <location>
        <begin position="169"/>
        <end position="416"/>
    </location>
</feature>
<dbReference type="SUPFAM" id="SSF56219">
    <property type="entry name" value="DNase I-like"/>
    <property type="match status" value="1"/>
</dbReference>
<proteinExistence type="predicted"/>
<dbReference type="PANTHER" id="PTHR16320">
    <property type="entry name" value="SPHINGOMYELINASE FAMILY MEMBER"/>
    <property type="match status" value="1"/>
</dbReference>
<dbReference type="InterPro" id="IPR036691">
    <property type="entry name" value="Endo/exonu/phosph_ase_sf"/>
</dbReference>
<evidence type="ECO:0000313" key="4">
    <source>
        <dbReference type="EMBL" id="SGZ17214.1"/>
    </source>
</evidence>
<dbReference type="GO" id="GO:0005576">
    <property type="term" value="C:extracellular region"/>
    <property type="evidence" value="ECO:0007669"/>
    <property type="project" value="InterPro"/>
</dbReference>
<keyword evidence="2" id="KW-0378">Hydrolase</keyword>
<dbReference type="PANTHER" id="PTHR16320:SF23">
    <property type="entry name" value="SPHINGOMYELINASE C 1"/>
    <property type="match status" value="1"/>
</dbReference>
<dbReference type="CDD" id="cd09078">
    <property type="entry name" value="nSMase"/>
    <property type="match status" value="1"/>
</dbReference>
<evidence type="ECO:0000313" key="5">
    <source>
        <dbReference type="Proteomes" id="UP000183794"/>
    </source>
</evidence>
<sequence length="429" mass="48442">MLRKIAVLLGLYMITPVLMAMSQVPTERHTIVQFTNSTPHTLHAYVEKGNNIELLTAEVMPLSTVDLANITRFSTDDDIAISLSNGDYNFSLTQRVTNGELAFGIDSHELTIEPQTNSAIQHFEIQLADRKNTIAFNSEKLNKGGKVNYVLQLHDQKPAIGPGNEFSLLSYNIWATTIFGSKKVSDRLTEMPEIMSGYDALVLTEVFDPIRTKKLLKQLSKEYSFTSSEIFKLGKIMQSGTRILTPWPVEEEKSLKYTNCNGIQCAATRGVIYARINKQGYIYHVFATHTQSSDDDSNRSARLAQLEEMGEFIREQNIPANEAVILAGDFNVNKIGLPGDRDQMEYILNASEPENKGHNLSFDSNTNYWAEKPYLEYLDYTLTGNDNLQPMTASQEIFAPRVLTESLWGIWDLSDHYAARGYFIYPTEK</sequence>
<dbReference type="GO" id="GO:0004767">
    <property type="term" value="F:sphingomyelin phosphodiesterase activity"/>
    <property type="evidence" value="ECO:0007669"/>
    <property type="project" value="InterPro"/>
</dbReference>
<dbReference type="InterPro" id="IPR017766">
    <property type="entry name" value="Sphingomyelinase/PLipase_C"/>
</dbReference>
<dbReference type="EMBL" id="FPLD01000131">
    <property type="protein sequence ID" value="SGZ17214.1"/>
    <property type="molecule type" value="Genomic_DNA"/>
</dbReference>
<evidence type="ECO:0000256" key="1">
    <source>
        <dbReference type="ARBA" id="ARBA00022729"/>
    </source>
</evidence>
<reference evidence="4 5" key="1">
    <citation type="submission" date="2016-11" db="EMBL/GenBank/DDBJ databases">
        <authorList>
            <person name="Jaros S."/>
            <person name="Januszkiewicz K."/>
            <person name="Wedrychowicz H."/>
        </authorList>
    </citation>
    <scope>NUCLEOTIDE SEQUENCE [LARGE SCALE GENOMIC DNA]</scope>
    <source>
        <strain evidence="4">NVI 5450</strain>
    </source>
</reference>
<keyword evidence="1" id="KW-0732">Signal</keyword>
<dbReference type="Gene3D" id="3.60.10.10">
    <property type="entry name" value="Endonuclease/exonuclease/phosphatase"/>
    <property type="match status" value="1"/>
</dbReference>
<dbReference type="AlphaFoldDB" id="A0A1L0AQN2"/>